<accession>A0A553S824</accession>
<dbReference type="PIRSF" id="PIRSF006278">
    <property type="entry name" value="ACCD_DCysDesulf"/>
    <property type="match status" value="1"/>
</dbReference>
<dbReference type="PANTHER" id="PTHR43780">
    <property type="entry name" value="1-AMINOCYCLOPROPANE-1-CARBOXYLATE DEAMINASE-RELATED"/>
    <property type="match status" value="1"/>
</dbReference>
<dbReference type="Proteomes" id="UP000316316">
    <property type="component" value="Unassembled WGS sequence"/>
</dbReference>
<keyword evidence="3" id="KW-0663">Pyridoxal phosphate</keyword>
<protein>
    <submittedName>
        <fullName evidence="4">D-cysteine desulfhydrase family protein</fullName>
    </submittedName>
</protein>
<reference evidence="4 5" key="1">
    <citation type="submission" date="2017-10" db="EMBL/GenBank/DDBJ databases">
        <title>FDA dAtabase for Regulatory Grade micrObial Sequences (FDA-ARGOS): Supporting development and validation of Infectious Disease Dx tests.</title>
        <authorList>
            <person name="Campos J."/>
            <person name="Goldberg B."/>
            <person name="Tallon L.J."/>
            <person name="Sadzewicz L."/>
            <person name="Sengamalay N."/>
            <person name="Ott S."/>
            <person name="Godinez A."/>
            <person name="Nagaraj S."/>
            <person name="Vyas G."/>
            <person name="Aluvathingal J."/>
            <person name="Nadendla S."/>
            <person name="Geyer C."/>
            <person name="Nandy P."/>
            <person name="Hobson J."/>
            <person name="Sichtig H."/>
        </authorList>
    </citation>
    <scope>NUCLEOTIDE SEQUENCE [LARGE SCALE GENOMIC DNA]</scope>
    <source>
        <strain evidence="4 5">FDAARGOS_185</strain>
    </source>
</reference>
<dbReference type="PANTHER" id="PTHR43780:SF2">
    <property type="entry name" value="1-AMINOCYCLOPROPANE-1-CARBOXYLATE DEAMINASE-RELATED"/>
    <property type="match status" value="1"/>
</dbReference>
<dbReference type="RefSeq" id="WP_049220053.1">
    <property type="nucleotide sequence ID" value="NZ_CABGUH010000020.1"/>
</dbReference>
<comment type="cofactor">
    <cofactor evidence="1">
        <name>pyridoxal 5'-phosphate</name>
        <dbReference type="ChEBI" id="CHEBI:597326"/>
    </cofactor>
</comment>
<dbReference type="Gene3D" id="3.40.50.1100">
    <property type="match status" value="2"/>
</dbReference>
<dbReference type="AlphaFoldDB" id="A0A553S824"/>
<dbReference type="InterPro" id="IPR027278">
    <property type="entry name" value="ACCD_DCysDesulf"/>
</dbReference>
<dbReference type="SUPFAM" id="SSF53686">
    <property type="entry name" value="Tryptophan synthase beta subunit-like PLP-dependent enzymes"/>
    <property type="match status" value="1"/>
</dbReference>
<dbReference type="InterPro" id="IPR036052">
    <property type="entry name" value="TrpB-like_PALP_sf"/>
</dbReference>
<comment type="caution">
    <text evidence="4">The sequence shown here is derived from an EMBL/GenBank/DDBJ whole genome shotgun (WGS) entry which is preliminary data.</text>
</comment>
<dbReference type="EMBL" id="PDXQ01000001">
    <property type="protein sequence ID" value="TRZ33154.1"/>
    <property type="molecule type" value="Genomic_DNA"/>
</dbReference>
<evidence type="ECO:0000313" key="5">
    <source>
        <dbReference type="Proteomes" id="UP000316316"/>
    </source>
</evidence>
<gene>
    <name evidence="4" type="ORF">AUF17_03295</name>
</gene>
<organism evidence="4 5">
    <name type="scientific">Enterococcus avium</name>
    <name type="common">Streptococcus avium</name>
    <dbReference type="NCBI Taxonomy" id="33945"/>
    <lineage>
        <taxon>Bacteria</taxon>
        <taxon>Bacillati</taxon>
        <taxon>Bacillota</taxon>
        <taxon>Bacilli</taxon>
        <taxon>Lactobacillales</taxon>
        <taxon>Enterococcaceae</taxon>
        <taxon>Enterococcus</taxon>
    </lineage>
</organism>
<evidence type="ECO:0000313" key="4">
    <source>
        <dbReference type="EMBL" id="TRZ33154.1"/>
    </source>
</evidence>
<dbReference type="GO" id="GO:0019148">
    <property type="term" value="F:D-cysteine desulfhydrase activity"/>
    <property type="evidence" value="ECO:0007669"/>
    <property type="project" value="TreeGrafter"/>
</dbReference>
<evidence type="ECO:0000256" key="1">
    <source>
        <dbReference type="ARBA" id="ARBA00001933"/>
    </source>
</evidence>
<evidence type="ECO:0000256" key="2">
    <source>
        <dbReference type="ARBA" id="ARBA00008639"/>
    </source>
</evidence>
<comment type="similarity">
    <text evidence="2">Belongs to the ACC deaminase/D-cysteine desulfhydrase family.</text>
</comment>
<proteinExistence type="inferred from homology"/>
<sequence length="350" mass="38232">MEAASIKRLLEQKSKAELGFYPTPFYRLTNLSKKLGVNLFIKREDFSGQSLFGGNKIRKLEYLIGDAKEKGAEYVFTFGATQSNHAMQTVEACRKEGLTPILYLVAYVEPDEQDLRSNLLLDRILGAEVHVILKNPGETEGEMSARSVKLAREHMDKLAKEGHNCYEIPMGGASSIGSVGFIDGFVELAEQAADTGVEFDYLVHATGSGGTMAGLVAGKKLLNHPIRIFSFDVIGHDSSYLDSSAKLGNESLAWLGAEACLTAEDFEHDNQYFLPGYEMPSEAGNDAIRLLAREEGLFLDPVYSGKAFAGMLDYIEKGKIPQGSNVIFLHTGGATALFAEKEILGNLLDK</sequence>
<dbReference type="Pfam" id="PF00291">
    <property type="entry name" value="PALP"/>
    <property type="match status" value="1"/>
</dbReference>
<dbReference type="InterPro" id="IPR001926">
    <property type="entry name" value="TrpB-like_PALP"/>
</dbReference>
<name>A0A553S824_ENTAV</name>
<evidence type="ECO:0000256" key="3">
    <source>
        <dbReference type="ARBA" id="ARBA00022898"/>
    </source>
</evidence>
<dbReference type="GO" id="GO:1901605">
    <property type="term" value="P:alpha-amino acid metabolic process"/>
    <property type="evidence" value="ECO:0007669"/>
    <property type="project" value="UniProtKB-ARBA"/>
</dbReference>